<proteinExistence type="predicted"/>
<dbReference type="Pfam" id="PF01243">
    <property type="entry name" value="PNPOx_N"/>
    <property type="match status" value="1"/>
</dbReference>
<organism evidence="3 4">
    <name type="scientific">Rhodococcus cercidiphylli</name>
    <dbReference type="NCBI Taxonomy" id="489916"/>
    <lineage>
        <taxon>Bacteria</taxon>
        <taxon>Bacillati</taxon>
        <taxon>Actinomycetota</taxon>
        <taxon>Actinomycetes</taxon>
        <taxon>Mycobacteriales</taxon>
        <taxon>Nocardiaceae</taxon>
        <taxon>Rhodococcus</taxon>
    </lineage>
</organism>
<dbReference type="EMBL" id="JAWLKE010000001">
    <property type="protein sequence ID" value="MDV6229636.1"/>
    <property type="molecule type" value="Genomic_DNA"/>
</dbReference>
<comment type="caution">
    <text evidence="3">The sequence shown here is derived from an EMBL/GenBank/DDBJ whole genome shotgun (WGS) entry which is preliminary data.</text>
</comment>
<dbReference type="Gene3D" id="2.30.110.10">
    <property type="entry name" value="Electron Transport, Fmn-binding Protein, Chain A"/>
    <property type="match status" value="1"/>
</dbReference>
<evidence type="ECO:0000313" key="3">
    <source>
        <dbReference type="EMBL" id="MDV6229636.1"/>
    </source>
</evidence>
<keyword evidence="1" id="KW-0560">Oxidoreductase</keyword>
<name>A0ABU4ATR6_9NOCA</name>
<accession>A0ABU4ATR6</accession>
<protein>
    <submittedName>
        <fullName evidence="3">PPOX class F420-dependent oxidoreductase</fullName>
    </submittedName>
</protein>
<dbReference type="RefSeq" id="WP_317547300.1">
    <property type="nucleotide sequence ID" value="NZ_JAWLKE010000001.1"/>
</dbReference>
<dbReference type="Proteomes" id="UP001185899">
    <property type="component" value="Unassembled WGS sequence"/>
</dbReference>
<evidence type="ECO:0000259" key="2">
    <source>
        <dbReference type="Pfam" id="PF01243"/>
    </source>
</evidence>
<evidence type="ECO:0000256" key="1">
    <source>
        <dbReference type="ARBA" id="ARBA00023002"/>
    </source>
</evidence>
<dbReference type="InterPro" id="IPR019965">
    <property type="entry name" value="PPOX_F420-dep_Rv2061_put"/>
</dbReference>
<sequence>MAATFEDIAKGKYVLLTTFKKDGTGVPTPLWGALDGDRLLVWTVSDSWKVKRIRRNSAVTLAPCDMRGNPQGEAIDATAEILDADGTEKARAAIASKYGILGWLTVKASVLRRGKSGSVGLAITAAR</sequence>
<dbReference type="InterPro" id="IPR052019">
    <property type="entry name" value="F420H2_bilvrd_red/Heme_oxyg"/>
</dbReference>
<keyword evidence="4" id="KW-1185">Reference proteome</keyword>
<dbReference type="SUPFAM" id="SSF50475">
    <property type="entry name" value="FMN-binding split barrel"/>
    <property type="match status" value="1"/>
</dbReference>
<dbReference type="InterPro" id="IPR012349">
    <property type="entry name" value="Split_barrel_FMN-bd"/>
</dbReference>
<evidence type="ECO:0000313" key="4">
    <source>
        <dbReference type="Proteomes" id="UP001185899"/>
    </source>
</evidence>
<dbReference type="InterPro" id="IPR011576">
    <property type="entry name" value="Pyridox_Oxase_N"/>
</dbReference>
<feature type="domain" description="Pyridoxamine 5'-phosphate oxidase N-terminal" evidence="2">
    <location>
        <begin position="8"/>
        <end position="99"/>
    </location>
</feature>
<dbReference type="PANTHER" id="PTHR35176:SF11">
    <property type="entry name" value="PYRIDOXAMINE 5'-PHOSPHATE OXIDASE FAMILY PROTEIN"/>
    <property type="match status" value="1"/>
</dbReference>
<dbReference type="NCBIfam" id="TIGR03666">
    <property type="entry name" value="Rv2061_F420"/>
    <property type="match status" value="1"/>
</dbReference>
<reference evidence="3 4" key="1">
    <citation type="submission" date="2023-10" db="EMBL/GenBank/DDBJ databases">
        <title>Development of a sustainable strategy for remediation of hydrocarbon-contaminated territories based on the waste exchange concept.</title>
        <authorList>
            <person name="Krivoruchko A."/>
        </authorList>
    </citation>
    <scope>NUCLEOTIDE SEQUENCE [LARGE SCALE GENOMIC DNA]</scope>
    <source>
        <strain evidence="3 4">IEGM 1322</strain>
    </source>
</reference>
<dbReference type="PANTHER" id="PTHR35176">
    <property type="entry name" value="HEME OXYGENASE HI_0854-RELATED"/>
    <property type="match status" value="1"/>
</dbReference>
<gene>
    <name evidence="3" type="ORF">R3P95_03690</name>
</gene>